<name>A0ABV9GHQ2_9ACTN</name>
<organism evidence="4 5">
    <name type="scientific">Streptomyces maoxianensis</name>
    <dbReference type="NCBI Taxonomy" id="1459942"/>
    <lineage>
        <taxon>Bacteria</taxon>
        <taxon>Bacillati</taxon>
        <taxon>Actinomycetota</taxon>
        <taxon>Actinomycetes</taxon>
        <taxon>Kitasatosporales</taxon>
        <taxon>Streptomycetaceae</taxon>
        <taxon>Streptomyces</taxon>
    </lineage>
</organism>
<evidence type="ECO:0000313" key="4">
    <source>
        <dbReference type="EMBL" id="MFC4612114.1"/>
    </source>
</evidence>
<reference evidence="5" key="1">
    <citation type="journal article" date="2019" name="Int. J. Syst. Evol. Microbiol.">
        <title>The Global Catalogue of Microorganisms (GCM) 10K type strain sequencing project: providing services to taxonomists for standard genome sequencing and annotation.</title>
        <authorList>
            <consortium name="The Broad Institute Genomics Platform"/>
            <consortium name="The Broad Institute Genome Sequencing Center for Infectious Disease"/>
            <person name="Wu L."/>
            <person name="Ma J."/>
        </authorList>
    </citation>
    <scope>NUCLEOTIDE SEQUENCE [LARGE SCALE GENOMIC DNA]</scope>
    <source>
        <strain evidence="5">CGMCC 4.7139</strain>
    </source>
</reference>
<dbReference type="InterPro" id="IPR016047">
    <property type="entry name" value="M23ase_b-sheet_dom"/>
</dbReference>
<proteinExistence type="predicted"/>
<feature type="chain" id="PRO_5046202656" evidence="2">
    <location>
        <begin position="30"/>
        <end position="349"/>
    </location>
</feature>
<feature type="signal peptide" evidence="2">
    <location>
        <begin position="1"/>
        <end position="29"/>
    </location>
</feature>
<evidence type="ECO:0000256" key="1">
    <source>
        <dbReference type="SAM" id="Coils"/>
    </source>
</evidence>
<evidence type="ECO:0000259" key="3">
    <source>
        <dbReference type="Pfam" id="PF01551"/>
    </source>
</evidence>
<sequence length="349" mass="37487">MRLRHRDRLPLVPVVLCALLGPSAPGAMASDGPQASTSAEVVQLFDDAAKATETYEQGRRTAEVQREKAGRLQRQLNALQDELDTIREEVGSVARAQYRTGGTLALTAQLLLSRNPDELLRGRRLAWQAELAVDQLLGRAAKASRRVSLAEGKAQAARRELDAREERLATIKRSIEAKLESAQWKLQGEADRSVAAGTCSGAVQLGRSGGKPPRGVAWVAPVEHYGLSAGFNSSGQRWAKRHTGQDFAVGIGTPVRAIGAGRVISVSCGGGFGIEVVVQHPGGYFSQYAHLAAVTVDQGDQVRTGQWIAQTGTTGNSTGPHLHFEVRLTPYLGSGVDPVNWLREHGVWL</sequence>
<dbReference type="RefSeq" id="WP_381201922.1">
    <property type="nucleotide sequence ID" value="NZ_JBHSFE010000029.1"/>
</dbReference>
<dbReference type="Pfam" id="PF01551">
    <property type="entry name" value="Peptidase_M23"/>
    <property type="match status" value="1"/>
</dbReference>
<dbReference type="InterPro" id="IPR011055">
    <property type="entry name" value="Dup_hybrid_motif"/>
</dbReference>
<dbReference type="PANTHER" id="PTHR21666:SF270">
    <property type="entry name" value="MUREIN HYDROLASE ACTIVATOR ENVC"/>
    <property type="match status" value="1"/>
</dbReference>
<comment type="caution">
    <text evidence="4">The sequence shown here is derived from an EMBL/GenBank/DDBJ whole genome shotgun (WGS) entry which is preliminary data.</text>
</comment>
<keyword evidence="2" id="KW-0732">Signal</keyword>
<accession>A0ABV9GHQ2</accession>
<dbReference type="CDD" id="cd12797">
    <property type="entry name" value="M23_peptidase"/>
    <property type="match status" value="1"/>
</dbReference>
<dbReference type="Gene3D" id="2.70.70.10">
    <property type="entry name" value="Glucose Permease (Domain IIA)"/>
    <property type="match status" value="1"/>
</dbReference>
<protein>
    <submittedName>
        <fullName evidence="4">Peptidoglycan DD-metalloendopeptidase family protein</fullName>
    </submittedName>
</protein>
<dbReference type="PANTHER" id="PTHR21666">
    <property type="entry name" value="PEPTIDASE-RELATED"/>
    <property type="match status" value="1"/>
</dbReference>
<keyword evidence="1" id="KW-0175">Coiled coil</keyword>
<feature type="coiled-coil region" evidence="1">
    <location>
        <begin position="62"/>
        <end position="96"/>
    </location>
</feature>
<feature type="domain" description="M23ase beta-sheet core" evidence="3">
    <location>
        <begin position="241"/>
        <end position="328"/>
    </location>
</feature>
<evidence type="ECO:0000256" key="2">
    <source>
        <dbReference type="SAM" id="SignalP"/>
    </source>
</evidence>
<evidence type="ECO:0000313" key="5">
    <source>
        <dbReference type="Proteomes" id="UP001595993"/>
    </source>
</evidence>
<keyword evidence="5" id="KW-1185">Reference proteome</keyword>
<dbReference type="SUPFAM" id="SSF51261">
    <property type="entry name" value="Duplicated hybrid motif"/>
    <property type="match status" value="1"/>
</dbReference>
<dbReference type="Proteomes" id="UP001595993">
    <property type="component" value="Unassembled WGS sequence"/>
</dbReference>
<dbReference type="InterPro" id="IPR050570">
    <property type="entry name" value="Cell_wall_metabolism_enzyme"/>
</dbReference>
<feature type="coiled-coil region" evidence="1">
    <location>
        <begin position="140"/>
        <end position="174"/>
    </location>
</feature>
<dbReference type="EMBL" id="JBHSFE010000029">
    <property type="protein sequence ID" value="MFC4612114.1"/>
    <property type="molecule type" value="Genomic_DNA"/>
</dbReference>
<gene>
    <name evidence="4" type="ORF">ACFO9E_30800</name>
</gene>